<dbReference type="AlphaFoldDB" id="A0A1H0N6W8"/>
<sequence length="183" mass="20484">MSQTNFLIDRGELLTHDIVGPRRMPGKAEVYTFAQARELLVPQFRRAAKVLDELPVDACPGDFAVARLMMNPSFIARSYFPTGLLRSTGLESIGSRTVKVKPKAWTRKGQPQETTTTELFVAGKRQAFRNLSQWTETLDAQSDEGDDLTHIEQFATFAPAERIVSLGGCRSLYQGWPRSRVPP</sequence>
<protein>
    <submittedName>
        <fullName evidence="1">Uncharacterized protein</fullName>
    </submittedName>
</protein>
<keyword evidence="2" id="KW-1185">Reference proteome</keyword>
<reference evidence="2" key="1">
    <citation type="submission" date="2016-10" db="EMBL/GenBank/DDBJ databases">
        <authorList>
            <person name="Varghese N."/>
            <person name="Submissions S."/>
        </authorList>
    </citation>
    <scope>NUCLEOTIDE SEQUENCE [LARGE SCALE GENOMIC DNA]</scope>
    <source>
        <strain evidence="2">DSM 17101</strain>
    </source>
</reference>
<gene>
    <name evidence="1" type="ORF">SAMN04489708_104236</name>
</gene>
<dbReference type="RefSeq" id="WP_225978983.1">
    <property type="nucleotide sequence ID" value="NZ_CP028290.1"/>
</dbReference>
<dbReference type="Proteomes" id="UP000199317">
    <property type="component" value="Unassembled WGS sequence"/>
</dbReference>
<dbReference type="EMBL" id="FNJL01000004">
    <property type="protein sequence ID" value="SDO88423.1"/>
    <property type="molecule type" value="Genomic_DNA"/>
</dbReference>
<accession>A0A1H0N6W8</accession>
<organism evidence="1 2">
    <name type="scientific">Paracidovorax cattleyae</name>
    <dbReference type="NCBI Taxonomy" id="80868"/>
    <lineage>
        <taxon>Bacteria</taxon>
        <taxon>Pseudomonadati</taxon>
        <taxon>Pseudomonadota</taxon>
        <taxon>Betaproteobacteria</taxon>
        <taxon>Burkholderiales</taxon>
        <taxon>Comamonadaceae</taxon>
        <taxon>Paracidovorax</taxon>
    </lineage>
</organism>
<proteinExistence type="predicted"/>
<name>A0A1H0N6W8_9BURK</name>
<evidence type="ECO:0000313" key="1">
    <source>
        <dbReference type="EMBL" id="SDO88423.1"/>
    </source>
</evidence>
<evidence type="ECO:0000313" key="2">
    <source>
        <dbReference type="Proteomes" id="UP000199317"/>
    </source>
</evidence>